<evidence type="ECO:0000256" key="1">
    <source>
        <dbReference type="SAM" id="Phobius"/>
    </source>
</evidence>
<evidence type="ECO:0000313" key="2">
    <source>
        <dbReference type="EMBL" id="WNG47379.1"/>
    </source>
</evidence>
<reference evidence="2 3" key="1">
    <citation type="submission" date="2019-08" db="EMBL/GenBank/DDBJ databases">
        <title>Archangium and Cystobacter genomes.</title>
        <authorList>
            <person name="Chen I.-C.K."/>
            <person name="Wielgoss S."/>
        </authorList>
    </citation>
    <scope>NUCLEOTIDE SEQUENCE [LARGE SCALE GENOMIC DNA]</scope>
    <source>
        <strain evidence="2 3">Cbm 6</strain>
    </source>
</reference>
<organism evidence="2 3">
    <name type="scientific">Archangium minus</name>
    <dbReference type="NCBI Taxonomy" id="83450"/>
    <lineage>
        <taxon>Bacteria</taxon>
        <taxon>Pseudomonadati</taxon>
        <taxon>Myxococcota</taxon>
        <taxon>Myxococcia</taxon>
        <taxon>Myxococcales</taxon>
        <taxon>Cystobacterineae</taxon>
        <taxon>Archangiaceae</taxon>
        <taxon>Archangium</taxon>
    </lineage>
</organism>
<dbReference type="RefSeq" id="WP_395803631.1">
    <property type="nucleotide sequence ID" value="NZ_CP043494.1"/>
</dbReference>
<keyword evidence="1" id="KW-0472">Membrane</keyword>
<evidence type="ECO:0000313" key="3">
    <source>
        <dbReference type="Proteomes" id="UP001611383"/>
    </source>
</evidence>
<keyword evidence="1" id="KW-0812">Transmembrane</keyword>
<dbReference type="EMBL" id="CP043494">
    <property type="protein sequence ID" value="WNG47379.1"/>
    <property type="molecule type" value="Genomic_DNA"/>
</dbReference>
<protein>
    <submittedName>
        <fullName evidence="2">Uncharacterized protein</fullName>
    </submittedName>
</protein>
<keyword evidence="1" id="KW-1133">Transmembrane helix</keyword>
<feature type="transmembrane region" description="Helical" evidence="1">
    <location>
        <begin position="6"/>
        <end position="23"/>
    </location>
</feature>
<gene>
    <name evidence="2" type="ORF">F0U60_27050</name>
</gene>
<sequence length="119" mass="13119">MPSDPTTYLVAGLVLLVVLYLCFHEARAQVMQKRLLETGDLARATVVSARQTGSWVANNPVLAMTLRVSEDGHPDRELQAEKVVPVMASGLFMPGAVIRLRIDPTDPNNFVFDEPWASK</sequence>
<proteinExistence type="predicted"/>
<dbReference type="Proteomes" id="UP001611383">
    <property type="component" value="Chromosome"/>
</dbReference>
<name>A0ABY9WW55_9BACT</name>
<accession>A0ABY9WW55</accession>
<keyword evidence="3" id="KW-1185">Reference proteome</keyword>